<dbReference type="SUPFAM" id="SSF54980">
    <property type="entry name" value="EF-G C-terminal domain-like"/>
    <property type="match status" value="1"/>
</dbReference>
<reference evidence="2" key="1">
    <citation type="submission" date="2013-08" db="EMBL/GenBank/DDBJ databases">
        <authorList>
            <person name="Mendez C."/>
            <person name="Richter M."/>
            <person name="Ferrer M."/>
            <person name="Sanchez J."/>
        </authorList>
    </citation>
    <scope>NUCLEOTIDE SEQUENCE</scope>
</reference>
<proteinExistence type="predicted"/>
<sequence length="64" mass="7404">MPFAEVIKGFSNDLRSLTQGRAIWYEEFAGYEKLPKDLQPKVVKDIRTRKGLPPEPPTPEQFLE</sequence>
<name>T0ZZG3_9ZZZZ</name>
<dbReference type="EMBL" id="AUZZ01005337">
    <property type="protein sequence ID" value="EQD50008.1"/>
    <property type="molecule type" value="Genomic_DNA"/>
</dbReference>
<reference evidence="2" key="2">
    <citation type="journal article" date="2014" name="ISME J.">
        <title>Microbial stratification in low pH oxic and suboxic macroscopic growths along an acid mine drainage.</title>
        <authorList>
            <person name="Mendez-Garcia C."/>
            <person name="Mesa V."/>
            <person name="Sprenger R.R."/>
            <person name="Richter M."/>
            <person name="Diez M.S."/>
            <person name="Solano J."/>
            <person name="Bargiela R."/>
            <person name="Golyshina O.V."/>
            <person name="Manteca A."/>
            <person name="Ramos J.L."/>
            <person name="Gallego J.R."/>
            <person name="Llorente I."/>
            <person name="Martins Dos Santos V.A."/>
            <person name="Jensen O.N."/>
            <person name="Pelaez A.I."/>
            <person name="Sanchez J."/>
            <person name="Ferrer M."/>
        </authorList>
    </citation>
    <scope>NUCLEOTIDE SEQUENCE</scope>
</reference>
<dbReference type="InterPro" id="IPR000640">
    <property type="entry name" value="EFG_V-like"/>
</dbReference>
<dbReference type="Gene3D" id="3.30.70.240">
    <property type="match status" value="1"/>
</dbReference>
<accession>T0ZZG3</accession>
<dbReference type="InterPro" id="IPR035647">
    <property type="entry name" value="EFG_III/V"/>
</dbReference>
<protein>
    <submittedName>
        <fullName evidence="2">Translation elongation factor aEF-2</fullName>
    </submittedName>
</protein>
<dbReference type="Pfam" id="PF00679">
    <property type="entry name" value="EFG_C"/>
    <property type="match status" value="1"/>
</dbReference>
<keyword evidence="2" id="KW-0251">Elongation factor</keyword>
<evidence type="ECO:0000259" key="1">
    <source>
        <dbReference type="Pfam" id="PF00679"/>
    </source>
</evidence>
<dbReference type="GO" id="GO:0003746">
    <property type="term" value="F:translation elongation factor activity"/>
    <property type="evidence" value="ECO:0007669"/>
    <property type="project" value="UniProtKB-KW"/>
</dbReference>
<organism evidence="2">
    <name type="scientific">mine drainage metagenome</name>
    <dbReference type="NCBI Taxonomy" id="410659"/>
    <lineage>
        <taxon>unclassified sequences</taxon>
        <taxon>metagenomes</taxon>
        <taxon>ecological metagenomes</taxon>
    </lineage>
</organism>
<keyword evidence="2" id="KW-0648">Protein biosynthesis</keyword>
<dbReference type="AlphaFoldDB" id="T0ZZG3"/>
<feature type="domain" description="Elongation factor EFG" evidence="1">
    <location>
        <begin position="1"/>
        <end position="40"/>
    </location>
</feature>
<comment type="caution">
    <text evidence="2">The sequence shown here is derived from an EMBL/GenBank/DDBJ whole genome shotgun (WGS) entry which is preliminary data.</text>
</comment>
<gene>
    <name evidence="2" type="ORF">B2A_07461</name>
</gene>
<evidence type="ECO:0000313" key="2">
    <source>
        <dbReference type="EMBL" id="EQD50008.1"/>
    </source>
</evidence>